<dbReference type="GeneID" id="94832896"/>
<name>A0A1J4KXM6_9EUKA</name>
<feature type="coiled-coil region" evidence="1">
    <location>
        <begin position="824"/>
        <end position="858"/>
    </location>
</feature>
<keyword evidence="3" id="KW-1185">Reference proteome</keyword>
<organism evidence="2 3">
    <name type="scientific">Tritrichomonas foetus</name>
    <dbReference type="NCBI Taxonomy" id="1144522"/>
    <lineage>
        <taxon>Eukaryota</taxon>
        <taxon>Metamonada</taxon>
        <taxon>Parabasalia</taxon>
        <taxon>Tritrichomonadida</taxon>
        <taxon>Tritrichomonadidae</taxon>
        <taxon>Tritrichomonas</taxon>
    </lineage>
</organism>
<feature type="coiled-coil region" evidence="1">
    <location>
        <begin position="155"/>
        <end position="196"/>
    </location>
</feature>
<sequence>MSAYSDSDSRFVKIGESVLKQTYEAVQSSDSDTNASTAKDELYFHTTNLSSLLKSNGIENINSQVPDNFDMTEINQAIQTILSDLNVINKMPTADVGPQSVIFEAFRLLTFTFLTLPKVHPNEQFHQSLLNENNILKEKINNIQYHYNNKLKNSTNKICNEVNSLQIQNEKLEKENEKLNSRISDLEQSKDSLLIEKQSQDTSFTPFENSTELVNYLAEDFNLQNADKEFENDSLVNTEEIIQSDPSKANKNTMKKLDKELNILKIQINQLQYQQNQNDDSLLEKIESLLSLVEKYQNAIKRVNNENDSLASQLKMAIQENIVLSSTKSSKSSSPEGSDDLNCARIFVLQNDLQSIKLKYKHLNAKNKKLKDKIQELTEQHQKHLEKIKSDDYKINKLKQELNILHFEKDDLLNKSKINSSNSTLLAELKCKKEENVKLAMAFSELSDHLSSISEELSKESKSKNYLYEIVQKQAAVISQYEKLQQKAENEIQQNQETLKKSNETINNLKTEINHVSNQKTKMNDNIEERSSEVLDHIKDFLETRSIPKSISDDINTIIMQDDNPLTQIIALVDFLLYVSMIKGKKSKKINRKSEQQITRLTNYCGNLLQFIDQLANSGEMQKWIIGTKPEEDFRPLLLAQCNRIESFIRQYRDLPINHELFLDFPTRVENFLNQYDFNEREYYLILQLCTTANDVLRRYAQNLTEANHHLIQDVHELRHELKLINDESKSKIDDIQSSMNTKVKRVENQRKNLETTLNLIRKVIVETKDTNEAINQCCIIIKENTKADDSNNEYTAAILEKIKKANFDKELVVKHCLDKDKKIKIMKKKNSELLQNIDILQKQVNQMTKEKLELNETLETTYVEMTNLQKAIENQNYNIDMNNDYQNQAIEQLKNDNQRQINFLEHEIEEWKNKFQNLENSIVDEKCSIKKENKLQIKHLQDELSIQKGQNDEIRKQYDALINKYKEKYENAKKSESSIKNEFEKNSVQLKQISAELASSKIEQKMLKMKISSYEEKMKREKNLLETQYKMNLMNIETKQETLLEKQKAELESMNHDFLVLICEKFKEFFDFNQIISDKSVLNVLEKVKRELQRMSEKICFLESNSSEINTVRVLLGAKNKEPLVPIITKLTKKITSYHQAKNEIKKEKSKAEVLLSHAKTAEYQDKTMFEWEQWAKKLFSVVSDNFAAYQSSKELQYAIEEAVMAGLSQRLLIKRLEILRAEKKLLTSGLIRSSTRKSNHLSIKTILLIIDAIRRLRKVSGNVQPTVSKARANENYADNEIDNDEKPLKKYPILSTV</sequence>
<evidence type="ECO:0000256" key="1">
    <source>
        <dbReference type="SAM" id="Coils"/>
    </source>
</evidence>
<dbReference type="RefSeq" id="XP_068367598.1">
    <property type="nucleotide sequence ID" value="XM_068498192.1"/>
</dbReference>
<feature type="coiled-coil region" evidence="1">
    <location>
        <begin position="353"/>
        <end position="415"/>
    </location>
</feature>
<feature type="coiled-coil region" evidence="1">
    <location>
        <begin position="701"/>
        <end position="764"/>
    </location>
</feature>
<protein>
    <recommendedName>
        <fullName evidence="4">Viral A-type inclusion protein</fullName>
    </recommendedName>
</protein>
<reference evidence="2" key="1">
    <citation type="submission" date="2016-10" db="EMBL/GenBank/DDBJ databases">
        <authorList>
            <person name="Benchimol M."/>
            <person name="Almeida L.G."/>
            <person name="Vasconcelos A.T."/>
            <person name="Perreira-Neves A."/>
            <person name="Rosa I.A."/>
            <person name="Tasca T."/>
            <person name="Bogo M.R."/>
            <person name="de Souza W."/>
        </authorList>
    </citation>
    <scope>NUCLEOTIDE SEQUENCE [LARGE SCALE GENOMIC DNA]</scope>
    <source>
        <strain evidence="2">K</strain>
    </source>
</reference>
<feature type="coiled-coil region" evidence="1">
    <location>
        <begin position="254"/>
        <end position="320"/>
    </location>
</feature>
<accession>A0A1J4KXM6</accession>
<evidence type="ECO:0000313" key="3">
    <source>
        <dbReference type="Proteomes" id="UP000179807"/>
    </source>
</evidence>
<evidence type="ECO:0000313" key="2">
    <source>
        <dbReference type="EMBL" id="OHT14462.1"/>
    </source>
</evidence>
<keyword evidence="1" id="KW-0175">Coiled coil</keyword>
<comment type="caution">
    <text evidence="2">The sequence shown here is derived from an EMBL/GenBank/DDBJ whole genome shotgun (WGS) entry which is preliminary data.</text>
</comment>
<feature type="coiled-coil region" evidence="1">
    <location>
        <begin position="888"/>
        <end position="1025"/>
    </location>
</feature>
<evidence type="ECO:0008006" key="4">
    <source>
        <dbReference type="Google" id="ProtNLM"/>
    </source>
</evidence>
<feature type="coiled-coil region" evidence="1">
    <location>
        <begin position="471"/>
        <end position="526"/>
    </location>
</feature>
<gene>
    <name evidence="2" type="ORF">TRFO_15109</name>
</gene>
<dbReference type="EMBL" id="MLAK01000363">
    <property type="protein sequence ID" value="OHT14462.1"/>
    <property type="molecule type" value="Genomic_DNA"/>
</dbReference>
<dbReference type="VEuPathDB" id="TrichDB:TRFO_15109"/>
<dbReference type="Proteomes" id="UP000179807">
    <property type="component" value="Unassembled WGS sequence"/>
</dbReference>
<proteinExistence type="predicted"/>